<dbReference type="SUPFAM" id="SSF82607">
    <property type="entry name" value="YbaB-like"/>
    <property type="match status" value="1"/>
</dbReference>
<dbReference type="Gene3D" id="3.30.1310.10">
    <property type="entry name" value="Nucleoid-associated protein YbaB-like domain"/>
    <property type="match status" value="1"/>
</dbReference>
<sequence>MATDEPWRLLEQLVQEVNQQTEQLGKMHQKVRELSATARSKDGMVTVTVGPRGEVRTIEFDPRVYRKLSPSELSTLIVEQIGRATSQVSGEMRELMGPFVPDLPFGDLFGEGTGFESFLPGAGPPQPGDPRPPGEGDAR</sequence>
<gene>
    <name evidence="2" type="ORF">GCM10012278_36010</name>
</gene>
<feature type="region of interest" description="Disordered" evidence="1">
    <location>
        <begin position="111"/>
        <end position="139"/>
    </location>
</feature>
<evidence type="ECO:0008006" key="4">
    <source>
        <dbReference type="Google" id="ProtNLM"/>
    </source>
</evidence>
<organism evidence="2 3">
    <name type="scientific">Nonomuraea glycinis</name>
    <dbReference type="NCBI Taxonomy" id="2047744"/>
    <lineage>
        <taxon>Bacteria</taxon>
        <taxon>Bacillati</taxon>
        <taxon>Actinomycetota</taxon>
        <taxon>Actinomycetes</taxon>
        <taxon>Streptosporangiales</taxon>
        <taxon>Streptosporangiaceae</taxon>
        <taxon>Nonomuraea</taxon>
    </lineage>
</organism>
<comment type="caution">
    <text evidence="2">The sequence shown here is derived from an EMBL/GenBank/DDBJ whole genome shotgun (WGS) entry which is preliminary data.</text>
</comment>
<dbReference type="InterPro" id="IPR004401">
    <property type="entry name" value="YbaB/EbfC"/>
</dbReference>
<dbReference type="EMBL" id="BMNK01000005">
    <property type="protein sequence ID" value="GGP07597.1"/>
    <property type="molecule type" value="Genomic_DNA"/>
</dbReference>
<name>A0A918E6P4_9ACTN</name>
<reference evidence="2" key="1">
    <citation type="journal article" date="2014" name="Int. J. Syst. Evol. Microbiol.">
        <title>Complete genome sequence of Corynebacterium casei LMG S-19264T (=DSM 44701T), isolated from a smear-ripened cheese.</title>
        <authorList>
            <consortium name="US DOE Joint Genome Institute (JGI-PGF)"/>
            <person name="Walter F."/>
            <person name="Albersmeier A."/>
            <person name="Kalinowski J."/>
            <person name="Ruckert C."/>
        </authorList>
    </citation>
    <scope>NUCLEOTIDE SEQUENCE</scope>
    <source>
        <strain evidence="2">CGMCC 4.7430</strain>
    </source>
</reference>
<dbReference type="Pfam" id="PF02575">
    <property type="entry name" value="YbaB_DNA_bd"/>
    <property type="match status" value="1"/>
</dbReference>
<reference evidence="2" key="2">
    <citation type="submission" date="2020-09" db="EMBL/GenBank/DDBJ databases">
        <authorList>
            <person name="Sun Q."/>
            <person name="Zhou Y."/>
        </authorList>
    </citation>
    <scope>NUCLEOTIDE SEQUENCE</scope>
    <source>
        <strain evidence="2">CGMCC 4.7430</strain>
    </source>
</reference>
<proteinExistence type="predicted"/>
<evidence type="ECO:0000313" key="2">
    <source>
        <dbReference type="EMBL" id="GGP07597.1"/>
    </source>
</evidence>
<evidence type="ECO:0000256" key="1">
    <source>
        <dbReference type="SAM" id="MobiDB-lite"/>
    </source>
</evidence>
<dbReference type="InterPro" id="IPR036894">
    <property type="entry name" value="YbaB-like_sf"/>
</dbReference>
<dbReference type="RefSeq" id="WP_189139763.1">
    <property type="nucleotide sequence ID" value="NZ_BMNK01000005.1"/>
</dbReference>
<keyword evidence="3" id="KW-1185">Reference proteome</keyword>
<feature type="compositionally biased region" description="Pro residues" evidence="1">
    <location>
        <begin position="122"/>
        <end position="131"/>
    </location>
</feature>
<protein>
    <recommendedName>
        <fullName evidence="4">YbaB/EbfC family nucleoid-associated protein</fullName>
    </recommendedName>
</protein>
<accession>A0A918E6P4</accession>
<evidence type="ECO:0000313" key="3">
    <source>
        <dbReference type="Proteomes" id="UP000660745"/>
    </source>
</evidence>
<dbReference type="GO" id="GO:0003677">
    <property type="term" value="F:DNA binding"/>
    <property type="evidence" value="ECO:0007669"/>
    <property type="project" value="InterPro"/>
</dbReference>
<dbReference type="AlphaFoldDB" id="A0A918E6P4"/>
<dbReference type="Proteomes" id="UP000660745">
    <property type="component" value="Unassembled WGS sequence"/>
</dbReference>